<dbReference type="Proteomes" id="UP000029647">
    <property type="component" value="Unassembled WGS sequence"/>
</dbReference>
<evidence type="ECO:0000313" key="3">
    <source>
        <dbReference type="Proteomes" id="UP000029647"/>
    </source>
</evidence>
<gene>
    <name evidence="2" type="ORF">JCM19275_3080</name>
</gene>
<comment type="caution">
    <text evidence="2">The sequence shown here is derived from an EMBL/GenBank/DDBJ whole genome shotgun (WGS) entry which is preliminary data.</text>
</comment>
<proteinExistence type="predicted"/>
<protein>
    <recommendedName>
        <fullName evidence="4">Outer membrane protein beta-barrel domain-containing protein</fullName>
    </recommendedName>
</protein>
<feature type="chain" id="PRO_5001865973" description="Outer membrane protein beta-barrel domain-containing protein" evidence="1">
    <location>
        <begin position="22"/>
        <end position="119"/>
    </location>
</feature>
<reference evidence="2 3" key="1">
    <citation type="journal article" date="2014" name="Genome Announc.">
        <title>Draft Genome Sequences of Marine Flavobacterium Nonlabens Strains NR17, NR24, NR27, NR32, NR33, and Ara13.</title>
        <authorList>
            <person name="Nakanishi M."/>
            <person name="Meirelles P."/>
            <person name="Suzuki R."/>
            <person name="Takatani N."/>
            <person name="Mino S."/>
            <person name="Suda W."/>
            <person name="Oshima K."/>
            <person name="Hattori M."/>
            <person name="Ohkuma M."/>
            <person name="Hosokawa M."/>
            <person name="Miyashita K."/>
            <person name="Thompson F.L."/>
            <person name="Niwa A."/>
            <person name="Sawabe T."/>
            <person name="Sawabe T."/>
        </authorList>
    </citation>
    <scope>NUCLEOTIDE SEQUENCE [LARGE SCALE GENOMIC DNA]</scope>
    <source>
        <strain evidence="3">JCM19275</strain>
    </source>
</reference>
<accession>A0A090WDC2</accession>
<sequence>MNRIKVLIAASTLLAAFLSKAQEKHSFIENIGVKISHSQNHNFERDPLPSLLNWQLLNTRTFRLGLGYDLKTNNRINYNFNLSIDWLTDKNDYKVNDVDFDENAFIKSFDWGKYNLFCS</sequence>
<organism evidence="2 3">
    <name type="scientific">Nonlabens ulvanivorans</name>
    <name type="common">Persicivirga ulvanivorans</name>
    <dbReference type="NCBI Taxonomy" id="906888"/>
    <lineage>
        <taxon>Bacteria</taxon>
        <taxon>Pseudomonadati</taxon>
        <taxon>Bacteroidota</taxon>
        <taxon>Flavobacteriia</taxon>
        <taxon>Flavobacteriales</taxon>
        <taxon>Flavobacteriaceae</taxon>
        <taxon>Nonlabens</taxon>
    </lineage>
</organism>
<evidence type="ECO:0000256" key="1">
    <source>
        <dbReference type="SAM" id="SignalP"/>
    </source>
</evidence>
<feature type="signal peptide" evidence="1">
    <location>
        <begin position="1"/>
        <end position="21"/>
    </location>
</feature>
<evidence type="ECO:0008006" key="4">
    <source>
        <dbReference type="Google" id="ProtNLM"/>
    </source>
</evidence>
<dbReference type="AlphaFoldDB" id="A0A090WDC2"/>
<dbReference type="EMBL" id="BBNT01000001">
    <property type="protein sequence ID" value="GAL74233.1"/>
    <property type="molecule type" value="Genomic_DNA"/>
</dbReference>
<keyword evidence="1" id="KW-0732">Signal</keyword>
<evidence type="ECO:0000313" key="2">
    <source>
        <dbReference type="EMBL" id="GAL74233.1"/>
    </source>
</evidence>
<name>A0A090WDC2_NONUL</name>